<name>A0A1T3NK13_9ACTN</name>
<dbReference type="Proteomes" id="UP000190037">
    <property type="component" value="Unassembled WGS sequence"/>
</dbReference>
<dbReference type="PANTHER" id="PTHR46796:SF6">
    <property type="entry name" value="ARAC SUBFAMILY"/>
    <property type="match status" value="1"/>
</dbReference>
<dbReference type="AlphaFoldDB" id="A0A1T3NK13"/>
<evidence type="ECO:0000259" key="4">
    <source>
        <dbReference type="PROSITE" id="PS01124"/>
    </source>
</evidence>
<dbReference type="PRINTS" id="PR00032">
    <property type="entry name" value="HTHARAC"/>
</dbReference>
<dbReference type="RefSeq" id="WP_078981948.1">
    <property type="nucleotide sequence ID" value="NZ_MWQN01000004.1"/>
</dbReference>
<dbReference type="EMBL" id="MWQN01000004">
    <property type="protein sequence ID" value="OPC77189.1"/>
    <property type="molecule type" value="Genomic_DNA"/>
</dbReference>
<keyword evidence="6" id="KW-1185">Reference proteome</keyword>
<dbReference type="SUPFAM" id="SSF46689">
    <property type="entry name" value="Homeodomain-like"/>
    <property type="match status" value="1"/>
</dbReference>
<dbReference type="GO" id="GO:0043565">
    <property type="term" value="F:sequence-specific DNA binding"/>
    <property type="evidence" value="ECO:0007669"/>
    <property type="project" value="InterPro"/>
</dbReference>
<proteinExistence type="predicted"/>
<dbReference type="InterPro" id="IPR018060">
    <property type="entry name" value="HTH_AraC"/>
</dbReference>
<dbReference type="GO" id="GO:0003700">
    <property type="term" value="F:DNA-binding transcription factor activity"/>
    <property type="evidence" value="ECO:0007669"/>
    <property type="project" value="InterPro"/>
</dbReference>
<dbReference type="Gene3D" id="1.10.10.60">
    <property type="entry name" value="Homeodomain-like"/>
    <property type="match status" value="1"/>
</dbReference>
<accession>A0A1T3NK13</accession>
<evidence type="ECO:0000256" key="1">
    <source>
        <dbReference type="ARBA" id="ARBA00023015"/>
    </source>
</evidence>
<keyword evidence="1" id="KW-0805">Transcription regulation</keyword>
<feature type="domain" description="HTH araC/xylS-type" evidence="4">
    <location>
        <begin position="182"/>
        <end position="283"/>
    </location>
</feature>
<organism evidence="5 6">
    <name type="scientific">Embleya scabrispora</name>
    <dbReference type="NCBI Taxonomy" id="159449"/>
    <lineage>
        <taxon>Bacteria</taxon>
        <taxon>Bacillati</taxon>
        <taxon>Actinomycetota</taxon>
        <taxon>Actinomycetes</taxon>
        <taxon>Kitasatosporales</taxon>
        <taxon>Streptomycetaceae</taxon>
        <taxon>Embleya</taxon>
    </lineage>
</organism>
<dbReference type="SMART" id="SM00342">
    <property type="entry name" value="HTH_ARAC"/>
    <property type="match status" value="1"/>
</dbReference>
<dbReference type="PROSITE" id="PS01124">
    <property type="entry name" value="HTH_ARAC_FAMILY_2"/>
    <property type="match status" value="1"/>
</dbReference>
<dbReference type="OrthoDB" id="9799345at2"/>
<protein>
    <recommendedName>
        <fullName evidence="4">HTH araC/xylS-type domain-containing protein</fullName>
    </recommendedName>
</protein>
<dbReference type="PANTHER" id="PTHR46796">
    <property type="entry name" value="HTH-TYPE TRANSCRIPTIONAL ACTIVATOR RHAS-RELATED"/>
    <property type="match status" value="1"/>
</dbReference>
<dbReference type="STRING" id="159449.B4N89_42335"/>
<evidence type="ECO:0000256" key="3">
    <source>
        <dbReference type="ARBA" id="ARBA00023163"/>
    </source>
</evidence>
<dbReference type="InterPro" id="IPR020449">
    <property type="entry name" value="Tscrpt_reg_AraC-type_HTH"/>
</dbReference>
<dbReference type="InterPro" id="IPR050204">
    <property type="entry name" value="AraC_XylS_family_regulators"/>
</dbReference>
<dbReference type="InterPro" id="IPR035418">
    <property type="entry name" value="AraC-bd_2"/>
</dbReference>
<evidence type="ECO:0000313" key="5">
    <source>
        <dbReference type="EMBL" id="OPC77189.1"/>
    </source>
</evidence>
<keyword evidence="2" id="KW-0238">DNA-binding</keyword>
<evidence type="ECO:0000256" key="2">
    <source>
        <dbReference type="ARBA" id="ARBA00023125"/>
    </source>
</evidence>
<reference evidence="5 6" key="1">
    <citation type="submission" date="2017-03" db="EMBL/GenBank/DDBJ databases">
        <title>Draft genome sequence of Streptomyces scabrisporus NF3, endophyte isolated from Amphipterygium adstringens.</title>
        <authorList>
            <person name="Vazquez M."/>
            <person name="Ceapa C.D."/>
            <person name="Rodriguez Luna D."/>
            <person name="Sanchez Esquivel S."/>
        </authorList>
    </citation>
    <scope>NUCLEOTIDE SEQUENCE [LARGE SCALE GENOMIC DNA]</scope>
    <source>
        <strain evidence="5 6">NF3</strain>
    </source>
</reference>
<dbReference type="Pfam" id="PF12833">
    <property type="entry name" value="HTH_18"/>
    <property type="match status" value="1"/>
</dbReference>
<sequence length="297" mass="32110">MSVTDQASLPRVVRTNRLGYLRVATIEADPGAPHTVPPRFADRSAPYLGVGVQDLGTSRVVQNGHGSLVRPGELFVVDADRTFTLEHESHVRVHAFRLPRRAVAIADRDVHAVTARAIVPGSGVSAVVKAVLTSLACSPDPFAPAVGERLAGNVTDLLASLITELAPSAAPAPPSVSSELTLRIRKYIDANLGDPDLSPERVARSQRISPRYLHRVFESEDITVGRLIQRRRLEECARELARRGRSSPTVAAVAQRWGFVSPAHFSRAFRAMYGVSPTEWRDRGQGPHPAVPGPGKS</sequence>
<gene>
    <name evidence="5" type="ORF">B4N89_42335</name>
</gene>
<dbReference type="Pfam" id="PF14525">
    <property type="entry name" value="AraC_binding_2"/>
    <property type="match status" value="1"/>
</dbReference>
<keyword evidence="3" id="KW-0804">Transcription</keyword>
<dbReference type="InterPro" id="IPR009057">
    <property type="entry name" value="Homeodomain-like_sf"/>
</dbReference>
<comment type="caution">
    <text evidence="5">The sequence shown here is derived from an EMBL/GenBank/DDBJ whole genome shotgun (WGS) entry which is preliminary data.</text>
</comment>
<evidence type="ECO:0000313" key="6">
    <source>
        <dbReference type="Proteomes" id="UP000190037"/>
    </source>
</evidence>